<sequence>MGFLANVVQRGRTFHFRRRIPADLRQRLGRHELVRSLGTGDIRAAKLRACRLYVAAEELFSTLRATPMLTDDQIARLVRDFYDTMLADENTGRLTRGPLPEGVREARGTQYATMAAKGREALAGNRLDEAAFIAEMMLKRQGIAIRDLVPAEAAKAKQAMLRAGIELSEALKARYEGDFSYEPRDKLLKATLAEPSPKHWPTPARAPTADTAPPTAERDEAVSVAEPTFVERGTSFRAQQVETKRWDNQTAAQAGATYRLFADLCGDKPLGAYTRKDAGRFRDRVERLPGDYGKHPRYRGLGVEAILTAYTALPETGRVAVITQKTVKRHFSALSALWTAAVAEGEADENIFAGHRFAAARKPSEQRDMWERAELAQLFATSVWTGCRSAKFRTTPGNQILRDERFWLPLIAVFSGMRQEEICQLHVEDIREADGIWFFDVNDRPPRKLKNATAVRRVPVHSTLVRLGFLAYVERLRRVRQARVFPAFLPGGADDRLGHAFTKWFTRYRQDVGLYRSGLNFHSFRHTATTLMHQADVTPAVIDHVTGHATPGETARYTKRSSLMQLRTAIECIDIGVDLSALYVDRAGSASSAQTEPQADDK</sequence>
<evidence type="ECO:0000256" key="2">
    <source>
        <dbReference type="ARBA" id="ARBA00022908"/>
    </source>
</evidence>
<dbReference type="InterPro" id="IPR050090">
    <property type="entry name" value="Tyrosine_recombinase_XerCD"/>
</dbReference>
<feature type="domain" description="Tyr recombinase" evidence="6">
    <location>
        <begin position="365"/>
        <end position="571"/>
    </location>
</feature>
<dbReference type="PROSITE" id="PS51898">
    <property type="entry name" value="TYR_RECOMBINASE"/>
    <property type="match status" value="1"/>
</dbReference>
<dbReference type="Pfam" id="PF00589">
    <property type="entry name" value="Phage_integrase"/>
    <property type="match status" value="1"/>
</dbReference>
<dbReference type="GO" id="GO:0015074">
    <property type="term" value="P:DNA integration"/>
    <property type="evidence" value="ECO:0007669"/>
    <property type="project" value="UniProtKB-KW"/>
</dbReference>
<feature type="compositionally biased region" description="Low complexity" evidence="5">
    <location>
        <begin position="201"/>
        <end position="215"/>
    </location>
</feature>
<dbReference type="CDD" id="cd01184">
    <property type="entry name" value="INT_C_like_1"/>
    <property type="match status" value="1"/>
</dbReference>
<keyword evidence="3" id="KW-0238">DNA-binding</keyword>
<dbReference type="InterPro" id="IPR046668">
    <property type="entry name" value="DUF6538"/>
</dbReference>
<dbReference type="Gene3D" id="1.10.443.10">
    <property type="entry name" value="Intergrase catalytic core"/>
    <property type="match status" value="1"/>
</dbReference>
<dbReference type="AlphaFoldDB" id="A0AAX3WDL6"/>
<evidence type="ECO:0000313" key="8">
    <source>
        <dbReference type="Proteomes" id="UP001223720"/>
    </source>
</evidence>
<dbReference type="PANTHER" id="PTHR30349:SF41">
    <property type="entry name" value="INTEGRASE_RECOMBINASE PROTEIN MJ0367-RELATED"/>
    <property type="match status" value="1"/>
</dbReference>
<dbReference type="RefSeq" id="WP_015952483.1">
    <property type="nucleotide sequence ID" value="NZ_CP073633.1"/>
</dbReference>
<proteinExistence type="inferred from homology"/>
<accession>A0AAX3WDL6</accession>
<dbReference type="GO" id="GO:0003677">
    <property type="term" value="F:DNA binding"/>
    <property type="evidence" value="ECO:0007669"/>
    <property type="project" value="UniProtKB-KW"/>
</dbReference>
<evidence type="ECO:0000256" key="3">
    <source>
        <dbReference type="ARBA" id="ARBA00023125"/>
    </source>
</evidence>
<organism evidence="7 8">
    <name type="scientific">Methylorubrum extorquens</name>
    <name type="common">Methylobacterium dichloromethanicum</name>
    <name type="synonym">Methylobacterium extorquens</name>
    <dbReference type="NCBI Taxonomy" id="408"/>
    <lineage>
        <taxon>Bacteria</taxon>
        <taxon>Pseudomonadati</taxon>
        <taxon>Pseudomonadota</taxon>
        <taxon>Alphaproteobacteria</taxon>
        <taxon>Hyphomicrobiales</taxon>
        <taxon>Methylobacteriaceae</taxon>
        <taxon>Methylorubrum</taxon>
    </lineage>
</organism>
<comment type="similarity">
    <text evidence="1">Belongs to the 'phage' integrase family.</text>
</comment>
<dbReference type="GO" id="GO:0006310">
    <property type="term" value="P:DNA recombination"/>
    <property type="evidence" value="ECO:0007669"/>
    <property type="project" value="UniProtKB-KW"/>
</dbReference>
<dbReference type="EMBL" id="CP073633">
    <property type="protein sequence ID" value="WHQ69495.1"/>
    <property type="molecule type" value="Genomic_DNA"/>
</dbReference>
<protein>
    <submittedName>
        <fullName evidence="7">Site-specific integrase</fullName>
    </submittedName>
</protein>
<keyword evidence="4" id="KW-0233">DNA recombination</keyword>
<name>A0AAX3WDL6_METEX</name>
<dbReference type="InterPro" id="IPR011010">
    <property type="entry name" value="DNA_brk_join_enz"/>
</dbReference>
<evidence type="ECO:0000256" key="4">
    <source>
        <dbReference type="ARBA" id="ARBA00023172"/>
    </source>
</evidence>
<dbReference type="Pfam" id="PF20172">
    <property type="entry name" value="DUF6538"/>
    <property type="match status" value="1"/>
</dbReference>
<dbReference type="Proteomes" id="UP001223720">
    <property type="component" value="Chromosome"/>
</dbReference>
<dbReference type="SUPFAM" id="SSF56349">
    <property type="entry name" value="DNA breaking-rejoining enzymes"/>
    <property type="match status" value="1"/>
</dbReference>
<evidence type="ECO:0000256" key="1">
    <source>
        <dbReference type="ARBA" id="ARBA00008857"/>
    </source>
</evidence>
<reference evidence="7" key="1">
    <citation type="journal article" date="2022" name="Biotechnol. Bioprocess Eng.">
        <title>Pan-genome Analysis Reveals Comparative Genomic Features of Central Metabolic Pathways in Methylorubrum extorquens.</title>
        <authorList>
            <person name="Lee G.M."/>
            <person name="Scott-Nevros Z.K."/>
            <person name="Lee S.-M."/>
            <person name="Kim D."/>
        </authorList>
    </citation>
    <scope>NUCLEOTIDE SEQUENCE</scope>
    <source>
        <strain evidence="7">ATCC 55366</strain>
    </source>
</reference>
<gene>
    <name evidence="7" type="ORF">KEC54_24675</name>
</gene>
<feature type="region of interest" description="Disordered" evidence="5">
    <location>
        <begin position="193"/>
        <end position="218"/>
    </location>
</feature>
<dbReference type="PANTHER" id="PTHR30349">
    <property type="entry name" value="PHAGE INTEGRASE-RELATED"/>
    <property type="match status" value="1"/>
</dbReference>
<evidence type="ECO:0000313" key="7">
    <source>
        <dbReference type="EMBL" id="WHQ69495.1"/>
    </source>
</evidence>
<dbReference type="InterPro" id="IPR002104">
    <property type="entry name" value="Integrase_catalytic"/>
</dbReference>
<evidence type="ECO:0000259" key="6">
    <source>
        <dbReference type="PROSITE" id="PS51898"/>
    </source>
</evidence>
<evidence type="ECO:0000256" key="5">
    <source>
        <dbReference type="SAM" id="MobiDB-lite"/>
    </source>
</evidence>
<keyword evidence="2" id="KW-0229">DNA integration</keyword>
<dbReference type="InterPro" id="IPR013762">
    <property type="entry name" value="Integrase-like_cat_sf"/>
</dbReference>